<gene>
    <name evidence="1" type="ORF">GCM10022252_04100</name>
</gene>
<proteinExistence type="predicted"/>
<evidence type="ECO:0000313" key="1">
    <source>
        <dbReference type="EMBL" id="GAA4180757.1"/>
    </source>
</evidence>
<name>A0ABP8AAF8_9ACTN</name>
<comment type="caution">
    <text evidence="1">The sequence shown here is derived from an EMBL/GenBank/DDBJ whole genome shotgun (WGS) entry which is preliminary data.</text>
</comment>
<sequence>MAWKGPTSTELQLQGWLHGRDLDVSLAKIRRWREFGALPWPKKRSQGQGRGAASVELTEDTYVVAEALALATVRKQRLEKAILQIFFARPQSKEIFTTSRLPLPEMGVRKALEWLIANDRGSVIVNIERAMSLANSPEEKIDLAIDIAYRHFRTLLRRQSVAEKKGN</sequence>
<accession>A0ABP8AAF8</accession>
<keyword evidence="2" id="KW-1185">Reference proteome</keyword>
<reference evidence="2" key="1">
    <citation type="journal article" date="2019" name="Int. J. Syst. Evol. Microbiol.">
        <title>The Global Catalogue of Microorganisms (GCM) 10K type strain sequencing project: providing services to taxonomists for standard genome sequencing and annotation.</title>
        <authorList>
            <consortium name="The Broad Institute Genomics Platform"/>
            <consortium name="The Broad Institute Genome Sequencing Center for Infectious Disease"/>
            <person name="Wu L."/>
            <person name="Ma J."/>
        </authorList>
    </citation>
    <scope>NUCLEOTIDE SEQUENCE [LARGE SCALE GENOMIC DNA]</scope>
    <source>
        <strain evidence="2">JCM 17388</strain>
    </source>
</reference>
<dbReference type="RefSeq" id="WP_344914362.1">
    <property type="nucleotide sequence ID" value="NZ_BAABAQ010000001.1"/>
</dbReference>
<evidence type="ECO:0000313" key="2">
    <source>
        <dbReference type="Proteomes" id="UP001501251"/>
    </source>
</evidence>
<organism evidence="1 2">
    <name type="scientific">Streptosporangium oxazolinicum</name>
    <dbReference type="NCBI Taxonomy" id="909287"/>
    <lineage>
        <taxon>Bacteria</taxon>
        <taxon>Bacillati</taxon>
        <taxon>Actinomycetota</taxon>
        <taxon>Actinomycetes</taxon>
        <taxon>Streptosporangiales</taxon>
        <taxon>Streptosporangiaceae</taxon>
        <taxon>Streptosporangium</taxon>
    </lineage>
</organism>
<protein>
    <submittedName>
        <fullName evidence="1">Uncharacterized protein</fullName>
    </submittedName>
</protein>
<dbReference type="Proteomes" id="UP001501251">
    <property type="component" value="Unassembled WGS sequence"/>
</dbReference>
<dbReference type="EMBL" id="BAABAQ010000001">
    <property type="protein sequence ID" value="GAA4180757.1"/>
    <property type="molecule type" value="Genomic_DNA"/>
</dbReference>